<dbReference type="RefSeq" id="WP_377581553.1">
    <property type="nucleotide sequence ID" value="NZ_JBHTKA010000007.1"/>
</dbReference>
<dbReference type="Pfam" id="PF01757">
    <property type="entry name" value="Acyl_transf_3"/>
    <property type="match status" value="1"/>
</dbReference>
<feature type="transmembrane region" description="Helical" evidence="1">
    <location>
        <begin position="96"/>
        <end position="115"/>
    </location>
</feature>
<keyword evidence="1" id="KW-0472">Membrane</keyword>
<reference evidence="4" key="1">
    <citation type="journal article" date="2019" name="Int. J. Syst. Evol. Microbiol.">
        <title>The Global Catalogue of Microorganisms (GCM) 10K type strain sequencing project: providing services to taxonomists for standard genome sequencing and annotation.</title>
        <authorList>
            <consortium name="The Broad Institute Genomics Platform"/>
            <consortium name="The Broad Institute Genome Sequencing Center for Infectious Disease"/>
            <person name="Wu L."/>
            <person name="Ma J."/>
        </authorList>
    </citation>
    <scope>NUCLEOTIDE SEQUENCE [LARGE SCALE GENOMIC DNA]</scope>
    <source>
        <strain evidence="4">CCUG 58938</strain>
    </source>
</reference>
<feature type="transmembrane region" description="Helical" evidence="1">
    <location>
        <begin position="312"/>
        <end position="334"/>
    </location>
</feature>
<keyword evidence="4" id="KW-1185">Reference proteome</keyword>
<sequence length="371" mass="43505">MLTTNRRYDIDWLRVIAIGLLLIYHVAIGFQPWGIMIGFISNGDSWTSLWLPMAMLNIWRIPFLFFVSGMGVYFAMQQRSWKQLMQDRALRILLPYVFGMFCIFPLSVMIWQRYYKWDVSYAFNPGHLWFLGNIMLYVTLLSPLFYYLKKNEPGKFVHGLKAILSHPLGLLPVLMLFVVEVLIIKPNPYELYAMTWHGFVLGLIAFFCGFCFVLAGEGFWNMLLKYRWIFLILAIAFFTLRFIWMALKAPGYLLAIESQCWILTMFAFGYKYLNRPGKVLSYLSDAAYPVYILHMIFLFLGSWWIFPLDIPVQLEFVLVLLFTGIGCFAAFEVIKRINILRPLFGLKLKNKKEEYSRHHATERHSASTIVL</sequence>
<accession>A0ABW3K7W8</accession>
<organism evidence="3 4">
    <name type="scientific">Ohtaekwangia kribbensis</name>
    <dbReference type="NCBI Taxonomy" id="688913"/>
    <lineage>
        <taxon>Bacteria</taxon>
        <taxon>Pseudomonadati</taxon>
        <taxon>Bacteroidota</taxon>
        <taxon>Cytophagia</taxon>
        <taxon>Cytophagales</taxon>
        <taxon>Fulvivirgaceae</taxon>
        <taxon>Ohtaekwangia</taxon>
    </lineage>
</organism>
<feature type="transmembrane region" description="Helical" evidence="1">
    <location>
        <begin position="50"/>
        <end position="75"/>
    </location>
</feature>
<dbReference type="InterPro" id="IPR050623">
    <property type="entry name" value="Glucan_succinyl_AcylTrfase"/>
</dbReference>
<evidence type="ECO:0000256" key="1">
    <source>
        <dbReference type="SAM" id="Phobius"/>
    </source>
</evidence>
<proteinExistence type="predicted"/>
<dbReference type="InterPro" id="IPR002656">
    <property type="entry name" value="Acyl_transf_3_dom"/>
</dbReference>
<dbReference type="Proteomes" id="UP001597112">
    <property type="component" value="Unassembled WGS sequence"/>
</dbReference>
<dbReference type="GO" id="GO:0016746">
    <property type="term" value="F:acyltransferase activity"/>
    <property type="evidence" value="ECO:0007669"/>
    <property type="project" value="UniProtKB-KW"/>
</dbReference>
<keyword evidence="1" id="KW-0812">Transmembrane</keyword>
<dbReference type="PANTHER" id="PTHR36927">
    <property type="entry name" value="BLR4337 PROTEIN"/>
    <property type="match status" value="1"/>
</dbReference>
<evidence type="ECO:0000259" key="2">
    <source>
        <dbReference type="Pfam" id="PF01757"/>
    </source>
</evidence>
<feature type="transmembrane region" description="Helical" evidence="1">
    <location>
        <begin position="127"/>
        <end position="148"/>
    </location>
</feature>
<gene>
    <name evidence="3" type="ORF">ACFQ21_19685</name>
</gene>
<evidence type="ECO:0000313" key="4">
    <source>
        <dbReference type="Proteomes" id="UP001597112"/>
    </source>
</evidence>
<feature type="transmembrane region" description="Helical" evidence="1">
    <location>
        <begin position="160"/>
        <end position="184"/>
    </location>
</feature>
<dbReference type="EMBL" id="JBHTKA010000007">
    <property type="protein sequence ID" value="MFD1001561.1"/>
    <property type="molecule type" value="Genomic_DNA"/>
</dbReference>
<keyword evidence="3" id="KW-0808">Transferase</keyword>
<feature type="transmembrane region" description="Helical" evidence="1">
    <location>
        <begin position="196"/>
        <end position="216"/>
    </location>
</feature>
<evidence type="ECO:0000313" key="3">
    <source>
        <dbReference type="EMBL" id="MFD1001561.1"/>
    </source>
</evidence>
<keyword evidence="1" id="KW-1133">Transmembrane helix</keyword>
<dbReference type="PANTHER" id="PTHR36927:SF3">
    <property type="entry name" value="GLUCANS BIOSYNTHESIS PROTEIN C"/>
    <property type="match status" value="1"/>
</dbReference>
<feature type="transmembrane region" description="Helical" evidence="1">
    <location>
        <begin position="253"/>
        <end position="273"/>
    </location>
</feature>
<feature type="transmembrane region" description="Helical" evidence="1">
    <location>
        <begin position="228"/>
        <end position="247"/>
    </location>
</feature>
<protein>
    <submittedName>
        <fullName evidence="3">Acyltransferase family protein</fullName>
    </submittedName>
</protein>
<name>A0ABW3K7W8_9BACT</name>
<keyword evidence="3" id="KW-0012">Acyltransferase</keyword>
<comment type="caution">
    <text evidence="3">The sequence shown here is derived from an EMBL/GenBank/DDBJ whole genome shotgun (WGS) entry which is preliminary data.</text>
</comment>
<feature type="domain" description="Acyltransferase 3" evidence="2">
    <location>
        <begin position="8"/>
        <end position="330"/>
    </location>
</feature>
<feature type="transmembrane region" description="Helical" evidence="1">
    <location>
        <begin position="12"/>
        <end position="30"/>
    </location>
</feature>
<feature type="transmembrane region" description="Helical" evidence="1">
    <location>
        <begin position="285"/>
        <end position="306"/>
    </location>
</feature>